<reference evidence="4" key="1">
    <citation type="submission" date="2020-07" db="EMBL/GenBank/DDBJ databases">
        <title>Multicomponent nature underlies the extraordinary mechanical properties of spider dragline silk.</title>
        <authorList>
            <person name="Kono N."/>
            <person name="Nakamura H."/>
            <person name="Mori M."/>
            <person name="Yoshida Y."/>
            <person name="Ohtoshi R."/>
            <person name="Malay A.D."/>
            <person name="Moran D.A.P."/>
            <person name="Tomita M."/>
            <person name="Numata K."/>
            <person name="Arakawa K."/>
        </authorList>
    </citation>
    <scope>NUCLEOTIDE SEQUENCE</scope>
</reference>
<sequence>MVVSHILALFTAPLEILYWIKWIIAYIAIRLYNALHCKRFDLYDINALGDPVKLGYIVPRLEKELESPFPESHLQTKADEVVFYGVNSKSECLYVRIARGCNQVADAWIYLRLANGKTYNLSETFGYQQSSDDKCETFSCGKLQMHYLIPMRRWRIFFCGMLKETSETNDVGEEVFVKFVFLWKASSDVYDLTLHTNPEGFASAMARAGWKVPFVPPVKKFTDAVNFYAQSGVVTGTISVNDGPDYEIYLFGDRMRGLGKTANIVGCKFTTILGNTPSNGLNFHLCHCSIPYAFKNLPFGFVVDADGGLEPIKELDINISPFIAEKSKNRFKANFRAGDKYEVSGKIGKPIVFYSGQGWSGYLDLSVIEFNVKNRKGSGLILSGEVYKEPKRPAKPLPSLSLPESVPLTVQFTDETSHFGEISGGKGSSLGKLTQLSKIEKTFIVPKGLIVTTASYTEFLTPAIIDAIRNLENIAYGNRKGDLQDTCNNVSSIIEGTLLPSKVCHSIIEDLKEVFGDEVNQRLFAVRSSATGEDTAAMSAAGQMDTFLGVQGLKDVNTYLYLLTAKKLLPESKTYNT</sequence>
<protein>
    <submittedName>
        <fullName evidence="4">Putative phosphoenolpyruvate synthase</fullName>
    </submittedName>
</protein>
<dbReference type="GO" id="GO:0005524">
    <property type="term" value="F:ATP binding"/>
    <property type="evidence" value="ECO:0007669"/>
    <property type="project" value="InterPro"/>
</dbReference>
<keyword evidence="2" id="KW-0812">Transmembrane</keyword>
<comment type="similarity">
    <text evidence="1">Belongs to the PEP-utilizing enzyme family.</text>
</comment>
<dbReference type="InterPro" id="IPR013815">
    <property type="entry name" value="ATP_grasp_subdomain_1"/>
</dbReference>
<dbReference type="Gene3D" id="3.30.1490.20">
    <property type="entry name" value="ATP-grasp fold, A domain"/>
    <property type="match status" value="1"/>
</dbReference>
<dbReference type="Proteomes" id="UP000887116">
    <property type="component" value="Unassembled WGS sequence"/>
</dbReference>
<dbReference type="InterPro" id="IPR002192">
    <property type="entry name" value="PPDK_AMP/ATP-bd"/>
</dbReference>
<dbReference type="Pfam" id="PF01326">
    <property type="entry name" value="PPDK_N"/>
    <property type="match status" value="1"/>
</dbReference>
<dbReference type="PANTHER" id="PTHR34717:SF1">
    <property type="entry name" value="EG:BACR7A4.20 PROTEIN"/>
    <property type="match status" value="1"/>
</dbReference>
<feature type="domain" description="Pyruvate phosphate dikinase AMP/ATP-binding" evidence="3">
    <location>
        <begin position="423"/>
        <end position="557"/>
    </location>
</feature>
<evidence type="ECO:0000259" key="3">
    <source>
        <dbReference type="Pfam" id="PF01326"/>
    </source>
</evidence>
<keyword evidence="5" id="KW-1185">Reference proteome</keyword>
<accession>A0A8X6HJ73</accession>
<keyword evidence="2" id="KW-0472">Membrane</keyword>
<name>A0A8X6HJ73_TRICU</name>
<dbReference type="OrthoDB" id="6433137at2759"/>
<keyword evidence="2" id="KW-1133">Transmembrane helix</keyword>
<organism evidence="4 5">
    <name type="scientific">Trichonephila clavata</name>
    <name type="common">Joro spider</name>
    <name type="synonym">Nephila clavata</name>
    <dbReference type="NCBI Taxonomy" id="2740835"/>
    <lineage>
        <taxon>Eukaryota</taxon>
        <taxon>Metazoa</taxon>
        <taxon>Ecdysozoa</taxon>
        <taxon>Arthropoda</taxon>
        <taxon>Chelicerata</taxon>
        <taxon>Arachnida</taxon>
        <taxon>Araneae</taxon>
        <taxon>Araneomorphae</taxon>
        <taxon>Entelegynae</taxon>
        <taxon>Araneoidea</taxon>
        <taxon>Nephilidae</taxon>
        <taxon>Trichonephila</taxon>
    </lineage>
</organism>
<evidence type="ECO:0000313" key="5">
    <source>
        <dbReference type="Proteomes" id="UP000887116"/>
    </source>
</evidence>
<proteinExistence type="inferred from homology"/>
<feature type="transmembrane region" description="Helical" evidence="2">
    <location>
        <begin position="6"/>
        <end position="29"/>
    </location>
</feature>
<evidence type="ECO:0000256" key="2">
    <source>
        <dbReference type="SAM" id="Phobius"/>
    </source>
</evidence>
<dbReference type="AlphaFoldDB" id="A0A8X6HJ73"/>
<dbReference type="PANTHER" id="PTHR34717">
    <property type="entry name" value="EG:BACR7A4.20 PROTEIN"/>
    <property type="match status" value="1"/>
</dbReference>
<evidence type="ECO:0000313" key="4">
    <source>
        <dbReference type="EMBL" id="GFR24553.1"/>
    </source>
</evidence>
<dbReference type="GO" id="GO:0016301">
    <property type="term" value="F:kinase activity"/>
    <property type="evidence" value="ECO:0007669"/>
    <property type="project" value="InterPro"/>
</dbReference>
<comment type="caution">
    <text evidence="4">The sequence shown here is derived from an EMBL/GenBank/DDBJ whole genome shotgun (WGS) entry which is preliminary data.</text>
</comment>
<dbReference type="SUPFAM" id="SSF56059">
    <property type="entry name" value="Glutathione synthetase ATP-binding domain-like"/>
    <property type="match status" value="1"/>
</dbReference>
<dbReference type="EMBL" id="BMAO01028419">
    <property type="protein sequence ID" value="GFR24553.1"/>
    <property type="molecule type" value="Genomic_DNA"/>
</dbReference>
<evidence type="ECO:0000256" key="1">
    <source>
        <dbReference type="ARBA" id="ARBA00007837"/>
    </source>
</evidence>
<gene>
    <name evidence="4" type="primary">ppsA_6</name>
    <name evidence="4" type="ORF">TNCT_406681</name>
</gene>